<protein>
    <submittedName>
        <fullName evidence="8">Pentatricopeptide repeat-containing protein</fullName>
    </submittedName>
</protein>
<dbReference type="Pfam" id="PF01535">
    <property type="entry name" value="PPR"/>
    <property type="match status" value="3"/>
</dbReference>
<dbReference type="GO" id="GO:0003729">
    <property type="term" value="F:mRNA binding"/>
    <property type="evidence" value="ECO:0007669"/>
    <property type="project" value="UniProtKB-ARBA"/>
</dbReference>
<dbReference type="Proteomes" id="UP001418222">
    <property type="component" value="Unassembled WGS sequence"/>
</dbReference>
<dbReference type="InterPro" id="IPR002885">
    <property type="entry name" value="PPR_rpt"/>
</dbReference>
<comment type="caution">
    <text evidence="8">The sequence shown here is derived from an EMBL/GenBank/DDBJ whole genome shotgun (WGS) entry which is preliminary data.</text>
</comment>
<evidence type="ECO:0000313" key="8">
    <source>
        <dbReference type="EMBL" id="KAK8952307.1"/>
    </source>
</evidence>
<evidence type="ECO:0000256" key="6">
    <source>
        <dbReference type="PROSITE-ProRule" id="PRU00708"/>
    </source>
</evidence>
<name>A0AAP0BY04_9ASPA</name>
<evidence type="ECO:0000256" key="1">
    <source>
        <dbReference type="ARBA" id="ARBA00004173"/>
    </source>
</evidence>
<comment type="subcellular location">
    <subcellularLocation>
        <location evidence="1">Mitochondrion</location>
    </subcellularLocation>
</comment>
<dbReference type="PANTHER" id="PTHR45717:SF15">
    <property type="entry name" value="AGL218WP"/>
    <property type="match status" value="1"/>
</dbReference>
<dbReference type="EMBL" id="JBBWWQ010000003">
    <property type="protein sequence ID" value="KAK8952307.1"/>
    <property type="molecule type" value="Genomic_DNA"/>
</dbReference>
<dbReference type="PROSITE" id="PS51375">
    <property type="entry name" value="PPR"/>
    <property type="match status" value="1"/>
</dbReference>
<organism evidence="8 9">
    <name type="scientific">Platanthera zijinensis</name>
    <dbReference type="NCBI Taxonomy" id="2320716"/>
    <lineage>
        <taxon>Eukaryota</taxon>
        <taxon>Viridiplantae</taxon>
        <taxon>Streptophyta</taxon>
        <taxon>Embryophyta</taxon>
        <taxon>Tracheophyta</taxon>
        <taxon>Spermatophyta</taxon>
        <taxon>Magnoliopsida</taxon>
        <taxon>Liliopsida</taxon>
        <taxon>Asparagales</taxon>
        <taxon>Orchidaceae</taxon>
        <taxon>Orchidoideae</taxon>
        <taxon>Orchideae</taxon>
        <taxon>Orchidinae</taxon>
        <taxon>Platanthera</taxon>
    </lineage>
</organism>
<keyword evidence="9" id="KW-1185">Reference proteome</keyword>
<dbReference type="GO" id="GO:0005739">
    <property type="term" value="C:mitochondrion"/>
    <property type="evidence" value="ECO:0007669"/>
    <property type="project" value="UniProtKB-SubCell"/>
</dbReference>
<evidence type="ECO:0000256" key="5">
    <source>
        <dbReference type="ARBA" id="ARBA00023128"/>
    </source>
</evidence>
<dbReference type="Pfam" id="PF13812">
    <property type="entry name" value="PPR_3"/>
    <property type="match status" value="1"/>
</dbReference>
<feature type="region of interest" description="Disordered" evidence="7">
    <location>
        <begin position="78"/>
        <end position="139"/>
    </location>
</feature>
<evidence type="ECO:0000256" key="4">
    <source>
        <dbReference type="ARBA" id="ARBA00022946"/>
    </source>
</evidence>
<comment type="similarity">
    <text evidence="2">Belongs to the PPR family. P subfamily.</text>
</comment>
<dbReference type="AlphaFoldDB" id="A0AAP0BY04"/>
<feature type="repeat" description="PPR" evidence="6">
    <location>
        <begin position="488"/>
        <end position="522"/>
    </location>
</feature>
<evidence type="ECO:0000256" key="7">
    <source>
        <dbReference type="SAM" id="MobiDB-lite"/>
    </source>
</evidence>
<dbReference type="FunFam" id="1.25.40.10:FF:000394">
    <property type="entry name" value="Pentatricopeptide repeat-containing protein, mitochondrial"/>
    <property type="match status" value="1"/>
</dbReference>
<keyword evidence="4" id="KW-0809">Transit peptide</keyword>
<dbReference type="Gene3D" id="1.25.40.10">
    <property type="entry name" value="Tetratricopeptide repeat domain"/>
    <property type="match status" value="3"/>
</dbReference>
<dbReference type="InterPro" id="IPR011990">
    <property type="entry name" value="TPR-like_helical_dom_sf"/>
</dbReference>
<evidence type="ECO:0000256" key="2">
    <source>
        <dbReference type="ARBA" id="ARBA00007626"/>
    </source>
</evidence>
<dbReference type="PANTHER" id="PTHR45717">
    <property type="entry name" value="OS12G0527900 PROTEIN"/>
    <property type="match status" value="1"/>
</dbReference>
<evidence type="ECO:0000313" key="9">
    <source>
        <dbReference type="Proteomes" id="UP001418222"/>
    </source>
</evidence>
<dbReference type="SUPFAM" id="SSF48452">
    <property type="entry name" value="TPR-like"/>
    <property type="match status" value="1"/>
</dbReference>
<sequence>MWALRQASNPRRKQSCFILVSRTFYAMVEASCNLENGQSQSSNEHQNNGVFHLRNPISHGIFQPAVSLVWCRNLSSNVGTKSEKDDDLEDGFSDLEVPPEAEKIKENLDEEGDLESDGESTEEDDEADEEGDIESTFGKKEVGRKVRTSPLFNVIMDSTRPSCNSALDKWVEEGNPLGRSEISLALVNLRKRRSFGKALQFLEWLEVNKHIELGERDYASRLDLIAKLQGLYKAEKYIDKIPQSFRGEFIYRTLLANCVLLANVKKSEEVFSKIKDLGFPITTFACNQLLLLYKRVDRKKIGEVLKIMEKNDVKPSLFTYKLLVDTKGRMHDIQGMEDIIMTMKAEGVEPDFYLQALTAKHYIFAGQNEKAEATLKEIEGDNINENRAACKSLLPLYAALGKEDEVGRIWKICEPNPHLEECSSAIVAWGKVGNVEGAEKVFNQMMKSFKKLSSKYYNVMLKVYANHKLLSKGKELAKKLSDSGCKIGPLTWDTLVKLYAEAGEVEKADSILQRASEKGQLKPLYSTYIYLLEKYADRGDVHNTEKIFHNMRQIGYAGRLRQYQLLLQAYANGKTPAYGFRDRMKAENIFPNKATFTQLQAVDAFRKTELSELLG</sequence>
<accession>A0AAP0BY04</accession>
<feature type="compositionally biased region" description="Acidic residues" evidence="7">
    <location>
        <begin position="108"/>
        <end position="133"/>
    </location>
</feature>
<gene>
    <name evidence="8" type="ORF">KSP39_PZI004366</name>
</gene>
<keyword evidence="5" id="KW-0496">Mitochondrion</keyword>
<proteinExistence type="inferred from homology"/>
<evidence type="ECO:0000256" key="3">
    <source>
        <dbReference type="ARBA" id="ARBA00022737"/>
    </source>
</evidence>
<reference evidence="8 9" key="1">
    <citation type="journal article" date="2022" name="Nat. Plants">
        <title>Genomes of leafy and leafless Platanthera orchids illuminate the evolution of mycoheterotrophy.</title>
        <authorList>
            <person name="Li M.H."/>
            <person name="Liu K.W."/>
            <person name="Li Z."/>
            <person name="Lu H.C."/>
            <person name="Ye Q.L."/>
            <person name="Zhang D."/>
            <person name="Wang J.Y."/>
            <person name="Li Y.F."/>
            <person name="Zhong Z.M."/>
            <person name="Liu X."/>
            <person name="Yu X."/>
            <person name="Liu D.K."/>
            <person name="Tu X.D."/>
            <person name="Liu B."/>
            <person name="Hao Y."/>
            <person name="Liao X.Y."/>
            <person name="Jiang Y.T."/>
            <person name="Sun W.H."/>
            <person name="Chen J."/>
            <person name="Chen Y.Q."/>
            <person name="Ai Y."/>
            <person name="Zhai J.W."/>
            <person name="Wu S.S."/>
            <person name="Zhou Z."/>
            <person name="Hsiao Y.Y."/>
            <person name="Wu W.L."/>
            <person name="Chen Y.Y."/>
            <person name="Lin Y.F."/>
            <person name="Hsu J.L."/>
            <person name="Li C.Y."/>
            <person name="Wang Z.W."/>
            <person name="Zhao X."/>
            <person name="Zhong W.Y."/>
            <person name="Ma X.K."/>
            <person name="Ma L."/>
            <person name="Huang J."/>
            <person name="Chen G.Z."/>
            <person name="Huang M.Z."/>
            <person name="Huang L."/>
            <person name="Peng D.H."/>
            <person name="Luo Y.B."/>
            <person name="Zou S.Q."/>
            <person name="Chen S.P."/>
            <person name="Lan S."/>
            <person name="Tsai W.C."/>
            <person name="Van de Peer Y."/>
            <person name="Liu Z.J."/>
        </authorList>
    </citation>
    <scope>NUCLEOTIDE SEQUENCE [LARGE SCALE GENOMIC DNA]</scope>
    <source>
        <strain evidence="8">Lor287</strain>
    </source>
</reference>
<feature type="compositionally biased region" description="Acidic residues" evidence="7">
    <location>
        <begin position="85"/>
        <end position="99"/>
    </location>
</feature>
<keyword evidence="3" id="KW-0677">Repeat</keyword>